<protein>
    <submittedName>
        <fullName evidence="2">Uncharacterized protein</fullName>
    </submittedName>
</protein>
<reference evidence="2" key="1">
    <citation type="journal article" date="2014" name="Int. J. Syst. Evol. Microbiol.">
        <title>Complete genome sequence of Corynebacterium casei LMG S-19264T (=DSM 44701T), isolated from a smear-ripened cheese.</title>
        <authorList>
            <consortium name="US DOE Joint Genome Institute (JGI-PGF)"/>
            <person name="Walter F."/>
            <person name="Albersmeier A."/>
            <person name="Kalinowski J."/>
            <person name="Ruckert C."/>
        </authorList>
    </citation>
    <scope>NUCLEOTIDE SEQUENCE</scope>
    <source>
        <strain evidence="2">JCM 4956</strain>
    </source>
</reference>
<dbReference type="Proteomes" id="UP000645555">
    <property type="component" value="Unassembled WGS sequence"/>
</dbReference>
<gene>
    <name evidence="2" type="ORF">GCM10010515_13710</name>
</gene>
<feature type="compositionally biased region" description="Polar residues" evidence="1">
    <location>
        <begin position="49"/>
        <end position="67"/>
    </location>
</feature>
<reference evidence="2" key="2">
    <citation type="submission" date="2020-09" db="EMBL/GenBank/DDBJ databases">
        <authorList>
            <person name="Sun Q."/>
            <person name="Ohkuma M."/>
        </authorList>
    </citation>
    <scope>NUCLEOTIDE SEQUENCE</scope>
    <source>
        <strain evidence="2">JCM 4956</strain>
    </source>
</reference>
<evidence type="ECO:0000256" key="1">
    <source>
        <dbReference type="SAM" id="MobiDB-lite"/>
    </source>
</evidence>
<comment type="caution">
    <text evidence="2">The sequence shown here is derived from an EMBL/GenBank/DDBJ whole genome shotgun (WGS) entry which is preliminary data.</text>
</comment>
<dbReference type="AlphaFoldDB" id="A0A918N8C9"/>
<feature type="region of interest" description="Disordered" evidence="1">
    <location>
        <begin position="1"/>
        <end position="25"/>
    </location>
</feature>
<sequence length="73" mass="7750">MERVPEVPARSSEAEASGAAGAVSSLVMMTRVRRVRFMAKWPGGRESDLSVSSGSAPDGNQSVTPNPLSRYAR</sequence>
<name>A0A918N8C9_9ACTN</name>
<evidence type="ECO:0000313" key="3">
    <source>
        <dbReference type="Proteomes" id="UP000645555"/>
    </source>
</evidence>
<organism evidence="2 3">
    <name type="scientific">Streptomyces fructofermentans</name>
    <dbReference type="NCBI Taxonomy" id="152141"/>
    <lineage>
        <taxon>Bacteria</taxon>
        <taxon>Bacillati</taxon>
        <taxon>Actinomycetota</taxon>
        <taxon>Actinomycetes</taxon>
        <taxon>Kitasatosporales</taxon>
        <taxon>Streptomycetaceae</taxon>
        <taxon>Streptomyces</taxon>
    </lineage>
</organism>
<accession>A0A918N8C9</accession>
<evidence type="ECO:0000313" key="2">
    <source>
        <dbReference type="EMBL" id="GGX47867.1"/>
    </source>
</evidence>
<dbReference type="EMBL" id="BMWD01000003">
    <property type="protein sequence ID" value="GGX47867.1"/>
    <property type="molecule type" value="Genomic_DNA"/>
</dbReference>
<proteinExistence type="predicted"/>
<feature type="region of interest" description="Disordered" evidence="1">
    <location>
        <begin position="43"/>
        <end position="73"/>
    </location>
</feature>
<keyword evidence="3" id="KW-1185">Reference proteome</keyword>
<feature type="compositionally biased region" description="Low complexity" evidence="1">
    <location>
        <begin position="14"/>
        <end position="25"/>
    </location>
</feature>